<dbReference type="Proteomes" id="UP000003561">
    <property type="component" value="Unassembled WGS sequence"/>
</dbReference>
<organism evidence="1 2">
    <name type="scientific">Roseburia inulinivorans DSM 16841</name>
    <dbReference type="NCBI Taxonomy" id="622312"/>
    <lineage>
        <taxon>Bacteria</taxon>
        <taxon>Bacillati</taxon>
        <taxon>Bacillota</taxon>
        <taxon>Clostridia</taxon>
        <taxon>Lachnospirales</taxon>
        <taxon>Lachnospiraceae</taxon>
        <taxon>Roseburia</taxon>
    </lineage>
</organism>
<evidence type="ECO:0000313" key="2">
    <source>
        <dbReference type="Proteomes" id="UP000003561"/>
    </source>
</evidence>
<gene>
    <name evidence="1" type="ORF">ROSEINA2194_02679</name>
</gene>
<dbReference type="AlphaFoldDB" id="C0FVA6"/>
<sequence length="40" mass="4731">MKGTVSSVQEDFFVCFYKVLYCMDSKKRQIGFISMTSVYY</sequence>
<reference evidence="1 2" key="2">
    <citation type="submission" date="2009-03" db="EMBL/GenBank/DDBJ databases">
        <title>Draft genome sequence of Roseburia inulinivorans (DSM 16841).</title>
        <authorList>
            <person name="Sudarsanam P."/>
            <person name="Ley R."/>
            <person name="Guruge J."/>
            <person name="Turnbaugh P.J."/>
            <person name="Mahowald M."/>
            <person name="Liep D."/>
            <person name="Gordon J."/>
        </authorList>
    </citation>
    <scope>NUCLEOTIDE SEQUENCE [LARGE SCALE GENOMIC DNA]</scope>
    <source>
        <strain evidence="1 2">DSM 16841</strain>
    </source>
</reference>
<protein>
    <submittedName>
        <fullName evidence="1">Uncharacterized protein</fullName>
    </submittedName>
</protein>
<evidence type="ECO:0000313" key="1">
    <source>
        <dbReference type="EMBL" id="EEG93486.1"/>
    </source>
</evidence>
<proteinExistence type="predicted"/>
<dbReference type="EMBL" id="ACFY01000099">
    <property type="protein sequence ID" value="EEG93486.1"/>
    <property type="molecule type" value="Genomic_DNA"/>
</dbReference>
<reference evidence="1 2" key="1">
    <citation type="submission" date="2009-02" db="EMBL/GenBank/DDBJ databases">
        <authorList>
            <person name="Fulton L."/>
            <person name="Clifton S."/>
            <person name="Fulton B."/>
            <person name="Xu J."/>
            <person name="Minx P."/>
            <person name="Pepin K.H."/>
            <person name="Johnson M."/>
            <person name="Bhonagiri V."/>
            <person name="Nash W.E."/>
            <person name="Mardis E.R."/>
            <person name="Wilson R.K."/>
        </authorList>
    </citation>
    <scope>NUCLEOTIDE SEQUENCE [LARGE SCALE GENOMIC DNA]</scope>
    <source>
        <strain evidence="1 2">DSM 16841</strain>
    </source>
</reference>
<comment type="caution">
    <text evidence="1">The sequence shown here is derived from an EMBL/GenBank/DDBJ whole genome shotgun (WGS) entry which is preliminary data.</text>
</comment>
<name>C0FVA6_9FIRM</name>
<accession>C0FVA6</accession>